<evidence type="ECO:0000313" key="2">
    <source>
        <dbReference type="Proteomes" id="UP001143910"/>
    </source>
</evidence>
<gene>
    <name evidence="1" type="ORF">NQ176_g8943</name>
</gene>
<reference evidence="1" key="1">
    <citation type="submission" date="2022-08" db="EMBL/GenBank/DDBJ databases">
        <title>Genome Sequence of Lecanicillium fungicola.</title>
        <authorList>
            <person name="Buettner E."/>
        </authorList>
    </citation>
    <scope>NUCLEOTIDE SEQUENCE</scope>
    <source>
        <strain evidence="1">Babe33</strain>
    </source>
</reference>
<name>A0ACC1MQG4_9HYPO</name>
<keyword evidence="2" id="KW-1185">Reference proteome</keyword>
<sequence>MTIKTLRNMNRSRFIIHSAGEYLNRISRAQNTLPRPSALPTTRRLWQKFHYYALDVLRDVNDNIRENDNTPEGNAAVLVRIFSLVNAELYTLGPSWRAHIIGFLAFVKMRSSFAAALEARLAVTANMWVMINAVLVNTTSPSDDQIMPMYEFSLEEIGTLYSHQLYGELPCPTALFLNMHRISGLRMRLAAGESVSKIQLLAQNVVDSVERFDTGSWTEPYTVPDRPEFPVLAQAYKAAVLLYAIMTLPPCVSAVTGELYCKASIRDKLMRHIRRAMPILDAKLALHWCLPVAGVALADGPIEDREYIEYIFDLKQGIEFYFPFYIKDTLKRFWASGSTFWDDCWIEPFPPLC</sequence>
<dbReference type="EMBL" id="JANJQO010001870">
    <property type="protein sequence ID" value="KAJ2968914.1"/>
    <property type="molecule type" value="Genomic_DNA"/>
</dbReference>
<accession>A0ACC1MQG4</accession>
<evidence type="ECO:0000313" key="1">
    <source>
        <dbReference type="EMBL" id="KAJ2968914.1"/>
    </source>
</evidence>
<organism evidence="1 2">
    <name type="scientific">Zarea fungicola</name>
    <dbReference type="NCBI Taxonomy" id="93591"/>
    <lineage>
        <taxon>Eukaryota</taxon>
        <taxon>Fungi</taxon>
        <taxon>Dikarya</taxon>
        <taxon>Ascomycota</taxon>
        <taxon>Pezizomycotina</taxon>
        <taxon>Sordariomycetes</taxon>
        <taxon>Hypocreomycetidae</taxon>
        <taxon>Hypocreales</taxon>
        <taxon>Cordycipitaceae</taxon>
        <taxon>Zarea</taxon>
    </lineage>
</organism>
<comment type="caution">
    <text evidence="1">The sequence shown here is derived from an EMBL/GenBank/DDBJ whole genome shotgun (WGS) entry which is preliminary data.</text>
</comment>
<proteinExistence type="predicted"/>
<protein>
    <submittedName>
        <fullName evidence="1">Uncharacterized protein</fullName>
    </submittedName>
</protein>
<dbReference type="Proteomes" id="UP001143910">
    <property type="component" value="Unassembled WGS sequence"/>
</dbReference>